<evidence type="ECO:0000313" key="9">
    <source>
        <dbReference type="Proteomes" id="UP000659654"/>
    </source>
</evidence>
<evidence type="ECO:0000313" key="8">
    <source>
        <dbReference type="Proteomes" id="UP000095284"/>
    </source>
</evidence>
<dbReference type="GO" id="GO:0005770">
    <property type="term" value="C:late endosome"/>
    <property type="evidence" value="ECO:0007669"/>
    <property type="project" value="TreeGrafter"/>
</dbReference>
<proteinExistence type="inferred from homology"/>
<evidence type="ECO:0000259" key="5">
    <source>
        <dbReference type="PROSITE" id="PS50089"/>
    </source>
</evidence>
<dbReference type="GO" id="GO:0008270">
    <property type="term" value="F:zinc ion binding"/>
    <property type="evidence" value="ECO:0007669"/>
    <property type="project" value="UniProtKB-KW"/>
</dbReference>
<keyword evidence="3" id="KW-0862">Zinc</keyword>
<comment type="similarity">
    <text evidence="1">Belongs to the VPS8 family.</text>
</comment>
<dbReference type="Pfam" id="PF23410">
    <property type="entry name" value="Beta-prop_VPS8"/>
    <property type="match status" value="1"/>
</dbReference>
<evidence type="ECO:0000313" key="6">
    <source>
        <dbReference type="EMBL" id="CAD5226792.1"/>
    </source>
</evidence>
<dbReference type="Pfam" id="PF12816">
    <property type="entry name" value="TPR_Vps8"/>
    <property type="match status" value="1"/>
</dbReference>
<dbReference type="InterPro" id="IPR025941">
    <property type="entry name" value="Vps8_central_dom"/>
</dbReference>
<accession>A0A1I7S3E9</accession>
<sequence>MSSVTDDDTDHWLDLDTNYSVPSQTLEEILAEGDDLIDDDFLLPDEDDSFGLNKHGPIYPVTYTLDTPLILTKEDAISHQLNMVRDNPNGGRPTVIAMCEQYVAIGTMKGMAIVFDKNDGRLIRFMSNNQNAPVSAMGFSADGSKLGVGYSNGALIIFRTSNGKMKLFNESVVQPDHGIIQVEYLNRYSMLVIDNGGSVFEIREGRKGPPRCIFTGCKGEAVQLRVLPQEGLLLLTTLKQILIFNQRTGRILSQLRLPNNPQCPPLLDFNIQTQLVSQKTYIHDVRLATARGNEIRIYTMNSEGRTITFPLSKVIKLDSHLVICNLFWMENDRIAVSNSNETMYLVDVHNGNVLVTIGLERVKLVYNLAEFKGLYTGGNVSEAFQFLAPNVCYQSAKRFNKDVYFLGTNGLFRCNLMTEKQQLNHFLSRSDVVSAILYAMDISKKLCNAKVLNLNVFQFMEDRIPDLLLRLLDMAMDGLESGRVSELVEHYKKHLGVLIRVCVEKRYFDLLYDTIYPRIEKDGMAKAIFLEILEEFAVEGRLEYPPPSLVHDLLSYLANEGQFSVFENAVSHIPVECLDLHQVITTCRANKLFDGIIYVMNNALVDYIGPLEEMCCNLSEFVPKTVFSDFEIAQGNKLFLYLSACLAGRSYPVGDLIPERAEVVSLEVYKFMIAISYPKVSQLTKVERYPILNLLLSFDAHQFLNVISTCADAPIFSDSDGRLKRLVDILAGITEENPEYLFLLLPFLTHLLETNAVGQDPHTYEKLILRVIERLNLMERPASYVQQQVVDLMMVSGQIPEDNILVKAKEKPLISICAYIYIKRKEYVNLLLVCLDDKYYPEGTFEIINNLLDGVENEDRTVLREFVVSSLNRLNSIDSWKTAKLFLENFPEFMMFSQKLPLDFLSNCFKLRRDYGFKSISEEDEVDESLFRSLFKGIIDDRTSSNVSSEVLDQELSDLLRYWLPLGSRDDVCLNMATSNGLTDSMVILLVARGHFERAFNALFEKLQQSSICNSLFTKRMEMIMGICSQSMDLAKAKSWWIKLFNFVLSVNNGSESLDEYLTELLTLIVETCGDQAVQVVDSLFSHPQFSSASVSGFQGLITKILFSCQIDRQILVQTRKCIEYETVDLLTELTSASRKLHGVINSDMCVCCNGDIIQSFIIFECGHLAHLECVDAYKRRCPCTQTRSKFIRPIERNFARCLQDSMGPAMFSQENLELRSRPEPMDPF</sequence>
<evidence type="ECO:0000256" key="3">
    <source>
        <dbReference type="ARBA" id="ARBA00022833"/>
    </source>
</evidence>
<dbReference type="GO" id="GO:0030897">
    <property type="term" value="C:HOPS complex"/>
    <property type="evidence" value="ECO:0007669"/>
    <property type="project" value="TreeGrafter"/>
</dbReference>
<dbReference type="EMBL" id="CAJFDI010000004">
    <property type="protein sequence ID" value="CAD5226792.1"/>
    <property type="molecule type" value="Genomic_DNA"/>
</dbReference>
<dbReference type="InterPro" id="IPR036322">
    <property type="entry name" value="WD40_repeat_dom_sf"/>
</dbReference>
<dbReference type="InterPro" id="IPR001841">
    <property type="entry name" value="Znf_RING"/>
</dbReference>
<evidence type="ECO:0000313" key="7">
    <source>
        <dbReference type="EMBL" id="CAG9116261.1"/>
    </source>
</evidence>
<dbReference type="InterPro" id="IPR045111">
    <property type="entry name" value="Vps41/Vps8"/>
</dbReference>
<dbReference type="SMR" id="A0A1I7S3E9"/>
<dbReference type="Proteomes" id="UP000659654">
    <property type="component" value="Unassembled WGS sequence"/>
</dbReference>
<dbReference type="OrthoDB" id="289913at2759"/>
<dbReference type="EMBL" id="CAJFCV020000004">
    <property type="protein sequence ID" value="CAG9116261.1"/>
    <property type="molecule type" value="Genomic_DNA"/>
</dbReference>
<dbReference type="GO" id="GO:0034058">
    <property type="term" value="P:endosomal vesicle fusion"/>
    <property type="evidence" value="ECO:0007669"/>
    <property type="project" value="TreeGrafter"/>
</dbReference>
<organism evidence="8 10">
    <name type="scientific">Bursaphelenchus xylophilus</name>
    <name type="common">Pinewood nematode worm</name>
    <name type="synonym">Aphelenchoides xylophilus</name>
    <dbReference type="NCBI Taxonomy" id="6326"/>
    <lineage>
        <taxon>Eukaryota</taxon>
        <taxon>Metazoa</taxon>
        <taxon>Ecdysozoa</taxon>
        <taxon>Nematoda</taxon>
        <taxon>Chromadorea</taxon>
        <taxon>Rhabditida</taxon>
        <taxon>Tylenchina</taxon>
        <taxon>Tylenchomorpha</taxon>
        <taxon>Aphelenchoidea</taxon>
        <taxon>Aphelenchoididae</taxon>
        <taxon>Bursaphelenchus</taxon>
    </lineage>
</organism>
<dbReference type="Gene3D" id="2.130.10.10">
    <property type="entry name" value="YVTN repeat-like/Quinoprotein amine dehydrogenase"/>
    <property type="match status" value="1"/>
</dbReference>
<reference evidence="10" key="1">
    <citation type="submission" date="2016-11" db="UniProtKB">
        <authorList>
            <consortium name="WormBaseParasite"/>
        </authorList>
    </citation>
    <scope>IDENTIFICATION</scope>
</reference>
<gene>
    <name evidence="6" type="ORF">BXYJ_LOCUS9337</name>
</gene>
<evidence type="ECO:0000256" key="2">
    <source>
        <dbReference type="ARBA" id="ARBA00022771"/>
    </source>
</evidence>
<evidence type="ECO:0000313" key="10">
    <source>
        <dbReference type="WBParaSite" id="BXY_0753000.1"/>
    </source>
</evidence>
<dbReference type="InterPro" id="IPR015943">
    <property type="entry name" value="WD40/YVTN_repeat-like_dom_sf"/>
</dbReference>
<evidence type="ECO:0000256" key="4">
    <source>
        <dbReference type="PROSITE-ProRule" id="PRU00175"/>
    </source>
</evidence>
<evidence type="ECO:0000256" key="1">
    <source>
        <dbReference type="ARBA" id="ARBA00009422"/>
    </source>
</evidence>
<keyword evidence="2 4" id="KW-0863">Zinc-finger</keyword>
<dbReference type="PROSITE" id="PS50089">
    <property type="entry name" value="ZF_RING_2"/>
    <property type="match status" value="1"/>
</dbReference>
<dbReference type="Proteomes" id="UP000095284">
    <property type="component" value="Unplaced"/>
</dbReference>
<dbReference type="PANTHER" id="PTHR12616">
    <property type="entry name" value="VACUOLAR PROTEIN SORTING VPS41"/>
    <property type="match status" value="1"/>
</dbReference>
<dbReference type="AlphaFoldDB" id="A0A1I7S3E9"/>
<keyword evidence="9" id="KW-1185">Reference proteome</keyword>
<feature type="domain" description="RING-type" evidence="5">
    <location>
        <begin position="1150"/>
        <end position="1183"/>
    </location>
</feature>
<keyword evidence="2 4" id="KW-0479">Metal-binding</keyword>
<dbReference type="SUPFAM" id="SSF50978">
    <property type="entry name" value="WD40 repeat-like"/>
    <property type="match status" value="1"/>
</dbReference>
<dbReference type="GO" id="GO:0006623">
    <property type="term" value="P:protein targeting to vacuole"/>
    <property type="evidence" value="ECO:0007669"/>
    <property type="project" value="InterPro"/>
</dbReference>
<dbReference type="WBParaSite" id="BXY_0753000.1">
    <property type="protein sequence ID" value="BXY_0753000.1"/>
    <property type="gene ID" value="BXY_0753000"/>
</dbReference>
<protein>
    <submittedName>
        <fullName evidence="6">(pine wood nematode) hypothetical protein</fullName>
    </submittedName>
    <submittedName>
        <fullName evidence="10">RING-type domain-containing protein</fullName>
    </submittedName>
</protein>
<dbReference type="eggNOG" id="KOG2079">
    <property type="taxonomic scope" value="Eukaryota"/>
</dbReference>
<name>A0A1I7S3E9_BURXY</name>
<dbReference type="PANTHER" id="PTHR12616:SF8">
    <property type="entry name" value="VACUOLAR PROTEIN SORTING-ASSOCIATED PROTEIN 8 HOMOLOG"/>
    <property type="match status" value="1"/>
</dbReference>
<dbReference type="Proteomes" id="UP000582659">
    <property type="component" value="Unassembled WGS sequence"/>
</dbReference>
<reference evidence="7" key="2">
    <citation type="submission" date="2020-08" db="EMBL/GenBank/DDBJ databases">
        <authorList>
            <person name="Kikuchi T."/>
        </authorList>
    </citation>
    <scope>NUCLEOTIDE SEQUENCE</scope>
    <source>
        <strain evidence="6">Ka4C1</strain>
    </source>
</reference>